<protein>
    <submittedName>
        <fullName evidence="5">UDP-N-acetylmuramyl peptide synthase</fullName>
    </submittedName>
</protein>
<dbReference type="PANTHER" id="PTHR21621:SF0">
    <property type="entry name" value="BETA-CITRYLGLUTAMATE SYNTHASE B-RELATED"/>
    <property type="match status" value="1"/>
</dbReference>
<keyword evidence="6" id="KW-1185">Reference proteome</keyword>
<dbReference type="Gene3D" id="3.30.470.20">
    <property type="entry name" value="ATP-grasp fold, B domain"/>
    <property type="match status" value="2"/>
</dbReference>
<keyword evidence="3" id="KW-0472">Membrane</keyword>
<dbReference type="InterPro" id="IPR013651">
    <property type="entry name" value="ATP-grasp_RimK-type"/>
</dbReference>
<dbReference type="Proteomes" id="UP000809910">
    <property type="component" value="Unassembled WGS sequence"/>
</dbReference>
<evidence type="ECO:0000256" key="1">
    <source>
        <dbReference type="ARBA" id="ARBA00023211"/>
    </source>
</evidence>
<dbReference type="Gene3D" id="3.30.1490.20">
    <property type="entry name" value="ATP-grasp fold, A domain"/>
    <property type="match status" value="1"/>
</dbReference>
<keyword evidence="2" id="KW-0547">Nucleotide-binding</keyword>
<dbReference type="EMBL" id="JADWVN010000009">
    <property type="protein sequence ID" value="MBL7526104.1"/>
    <property type="molecule type" value="Genomic_DNA"/>
</dbReference>
<organism evidence="5 6">
    <name type="scientific">Legionella bononiensis</name>
    <dbReference type="NCBI Taxonomy" id="2793102"/>
    <lineage>
        <taxon>Bacteria</taxon>
        <taxon>Pseudomonadati</taxon>
        <taxon>Pseudomonadota</taxon>
        <taxon>Gammaproteobacteria</taxon>
        <taxon>Legionellales</taxon>
        <taxon>Legionellaceae</taxon>
        <taxon>Legionella</taxon>
    </lineage>
</organism>
<dbReference type="InterPro" id="IPR013815">
    <property type="entry name" value="ATP_grasp_subdomain_1"/>
</dbReference>
<keyword evidence="2" id="KW-0067">ATP-binding</keyword>
<feature type="domain" description="ATP-grasp" evidence="4">
    <location>
        <begin position="46"/>
        <end position="302"/>
    </location>
</feature>
<evidence type="ECO:0000259" key="4">
    <source>
        <dbReference type="PROSITE" id="PS50975"/>
    </source>
</evidence>
<dbReference type="PROSITE" id="PS50975">
    <property type="entry name" value="ATP_GRASP"/>
    <property type="match status" value="1"/>
</dbReference>
<dbReference type="PANTHER" id="PTHR21621">
    <property type="entry name" value="RIBOSOMAL PROTEIN S6 MODIFICATION PROTEIN"/>
    <property type="match status" value="1"/>
</dbReference>
<keyword evidence="3" id="KW-0812">Transmembrane</keyword>
<evidence type="ECO:0000256" key="2">
    <source>
        <dbReference type="PROSITE-ProRule" id="PRU00409"/>
    </source>
</evidence>
<keyword evidence="1" id="KW-0464">Manganese</keyword>
<name>A0ABS1W9S8_9GAMM</name>
<dbReference type="Pfam" id="PF08443">
    <property type="entry name" value="RimK"/>
    <property type="match status" value="1"/>
</dbReference>
<dbReference type="InterPro" id="IPR011761">
    <property type="entry name" value="ATP-grasp"/>
</dbReference>
<keyword evidence="3" id="KW-1133">Transmembrane helix</keyword>
<dbReference type="SUPFAM" id="SSF56059">
    <property type="entry name" value="Glutathione synthetase ATP-binding domain-like"/>
    <property type="match status" value="1"/>
</dbReference>
<comment type="caution">
    <text evidence="5">The sequence shown here is derived from an EMBL/GenBank/DDBJ whole genome shotgun (WGS) entry which is preliminary data.</text>
</comment>
<reference evidence="5 6" key="1">
    <citation type="submission" date="2020-12" db="EMBL/GenBank/DDBJ databases">
        <title>WGS of Legionella: environmental sample.</title>
        <authorList>
            <person name="Cristino S."/>
            <person name="Girolamini L."/>
            <person name="Salaris S."/>
            <person name="Pascale M.R."/>
            <person name="Mazzotta M."/>
            <person name="Orsini M."/>
            <person name="Grottola A."/>
        </authorList>
    </citation>
    <scope>NUCLEOTIDE SEQUENCE [LARGE SCALE GENOMIC DNA]</scope>
    <source>
        <strain evidence="5 6">30cs62</strain>
    </source>
</reference>
<sequence length="340" mass="38353">MPVKPVVEINGFELILGSRHYLFRESETPFNNISSSNIAANKYCTSKLLEKAGIPVPNAVAMHVDEFRQNKTRELIAGLKFPLVLKPLLDGSKGKDVLCNIQSLDQLIYFLNHYFSIYEFLMIEEFYGNLNSYRVLVFNRRVIGVVQRYPACVIGDGTHNIDELVELTNKQRKIINDFLGPIVIDDEAKIKLKELGKSTDYVPSVGERVLLAYTSNATRGGTYASLGNQICKENRKLMSRVASILNLGLAGIDVECTDINTPISQSNGVIIEVNHRPSIRIHELPLTGKPHLVTKTIMRSFIYRHPFSYLYALYTHKPTAFYIRAITVSVILGVLYWLAV</sequence>
<evidence type="ECO:0000256" key="3">
    <source>
        <dbReference type="SAM" id="Phobius"/>
    </source>
</evidence>
<gene>
    <name evidence="5" type="ORF">I5282_05910</name>
</gene>
<evidence type="ECO:0000313" key="6">
    <source>
        <dbReference type="Proteomes" id="UP000809910"/>
    </source>
</evidence>
<accession>A0ABS1W9S8</accession>
<evidence type="ECO:0000313" key="5">
    <source>
        <dbReference type="EMBL" id="MBL7526104.1"/>
    </source>
</evidence>
<proteinExistence type="predicted"/>
<feature type="transmembrane region" description="Helical" evidence="3">
    <location>
        <begin position="321"/>
        <end position="339"/>
    </location>
</feature>